<dbReference type="Gene3D" id="3.30.559.10">
    <property type="entry name" value="Chloramphenicol acetyltransferase-like domain"/>
    <property type="match status" value="1"/>
</dbReference>
<name>A0A2P5FJA5_TREOI</name>
<dbReference type="Proteomes" id="UP000237000">
    <property type="component" value="Unassembled WGS sequence"/>
</dbReference>
<reference evidence="2" key="1">
    <citation type="submission" date="2016-06" db="EMBL/GenBank/DDBJ databases">
        <title>Parallel loss of symbiosis genes in relatives of nitrogen-fixing non-legume Parasponia.</title>
        <authorList>
            <person name="Van Velzen R."/>
            <person name="Holmer R."/>
            <person name="Bu F."/>
            <person name="Rutten L."/>
            <person name="Van Zeijl A."/>
            <person name="Liu W."/>
            <person name="Santuari L."/>
            <person name="Cao Q."/>
            <person name="Sharma T."/>
            <person name="Shen D."/>
            <person name="Roswanjaya Y."/>
            <person name="Wardhani T."/>
            <person name="Kalhor M.S."/>
            <person name="Jansen J."/>
            <person name="Van den Hoogen J."/>
            <person name="Gungor B."/>
            <person name="Hartog M."/>
            <person name="Hontelez J."/>
            <person name="Verver J."/>
            <person name="Yang W.-C."/>
            <person name="Schijlen E."/>
            <person name="Repin R."/>
            <person name="Schilthuizen M."/>
            <person name="Schranz E."/>
            <person name="Heidstra R."/>
            <person name="Miyata K."/>
            <person name="Fedorova E."/>
            <person name="Kohlen W."/>
            <person name="Bisseling T."/>
            <person name="Smit S."/>
            <person name="Geurts R."/>
        </authorList>
    </citation>
    <scope>NUCLEOTIDE SEQUENCE [LARGE SCALE GENOMIC DNA]</scope>
    <source>
        <strain evidence="2">cv. RG33-2</strain>
    </source>
</reference>
<proteinExistence type="predicted"/>
<dbReference type="AlphaFoldDB" id="A0A2P5FJA5"/>
<dbReference type="InParanoid" id="A0A2P5FJA5"/>
<keyword evidence="2" id="KW-1185">Reference proteome</keyword>
<comment type="caution">
    <text evidence="1">The sequence shown here is derived from an EMBL/GenBank/DDBJ whole genome shotgun (WGS) entry which is preliminary data.</text>
</comment>
<evidence type="ECO:0000313" key="2">
    <source>
        <dbReference type="Proteomes" id="UP000237000"/>
    </source>
</evidence>
<dbReference type="GO" id="GO:0016740">
    <property type="term" value="F:transferase activity"/>
    <property type="evidence" value="ECO:0007669"/>
    <property type="project" value="UniProtKB-KW"/>
</dbReference>
<keyword evidence="1" id="KW-0808">Transferase</keyword>
<dbReference type="InterPro" id="IPR023213">
    <property type="entry name" value="CAT-like_dom_sf"/>
</dbReference>
<accession>A0A2P5FJA5</accession>
<protein>
    <submittedName>
        <fullName evidence="1">Chloramphenicol acetyltransferase-like domain containing protein</fullName>
    </submittedName>
</protein>
<organism evidence="1 2">
    <name type="scientific">Trema orientale</name>
    <name type="common">Charcoal tree</name>
    <name type="synonym">Celtis orientalis</name>
    <dbReference type="NCBI Taxonomy" id="63057"/>
    <lineage>
        <taxon>Eukaryota</taxon>
        <taxon>Viridiplantae</taxon>
        <taxon>Streptophyta</taxon>
        <taxon>Embryophyta</taxon>
        <taxon>Tracheophyta</taxon>
        <taxon>Spermatophyta</taxon>
        <taxon>Magnoliopsida</taxon>
        <taxon>eudicotyledons</taxon>
        <taxon>Gunneridae</taxon>
        <taxon>Pentapetalae</taxon>
        <taxon>rosids</taxon>
        <taxon>fabids</taxon>
        <taxon>Rosales</taxon>
        <taxon>Cannabaceae</taxon>
        <taxon>Trema</taxon>
    </lineage>
</organism>
<gene>
    <name evidence="1" type="ORF">TorRG33x02_064710</name>
</gene>
<dbReference type="OrthoDB" id="1738905at2759"/>
<dbReference type="EMBL" id="JXTC01000029">
    <property type="protein sequence ID" value="PON97881.1"/>
    <property type="molecule type" value="Genomic_DNA"/>
</dbReference>
<sequence>MGNFSNGLQIEALLSVSPSKLSEPQQVRRASPTTELDPFRSDNLGGCLNVLLYYKKACQEDSGWLQAGWVRESLGRALLEQPLFGGRLITRQTHRQDHVADNKRHEIVSNDSGVRLVEARMPLTLSEFLDSKLGKKQKLNSFIGRMLI</sequence>
<evidence type="ECO:0000313" key="1">
    <source>
        <dbReference type="EMBL" id="PON97881.1"/>
    </source>
</evidence>